<keyword evidence="4" id="KW-1185">Reference proteome</keyword>
<dbReference type="InterPro" id="IPR015422">
    <property type="entry name" value="PyrdxlP-dep_Trfase_small"/>
</dbReference>
<dbReference type="OrthoDB" id="5978656at2759"/>
<evidence type="ECO:0000313" key="4">
    <source>
        <dbReference type="Proteomes" id="UP000005408"/>
    </source>
</evidence>
<dbReference type="OMA" id="EFAHHDG"/>
<evidence type="ECO:0000259" key="2">
    <source>
        <dbReference type="Pfam" id="PF00266"/>
    </source>
</evidence>
<protein>
    <recommendedName>
        <fullName evidence="2">Aminotransferase class V domain-containing protein</fullName>
    </recommendedName>
</protein>
<keyword evidence="1" id="KW-0663">Pyridoxal phosphate</keyword>
<proteinExistence type="predicted"/>
<name>A0A8W8N592_MAGGI</name>
<dbReference type="EnsemblMetazoa" id="G3947.1">
    <property type="protein sequence ID" value="G3947.1:cds"/>
    <property type="gene ID" value="G3947"/>
</dbReference>
<sequence length="402" mass="46112">MAKAGVEFGAEVKKKYFHFKEAFTFLNHASYGAVPTHIREKQKQLLDVVNDNPDVFYRQAWKPFMSTAIQAAAEFLGADPNNVVLVQNATTGINTVLKAFPWKKGDEILATTHTYCSIQNTCRKAAQISTGGHFHQLEINFPIKDEEEIVRDMASAIDEHPSVRIVLLDHITSPTALLMPLKRMIEECRKRGVLVLIDGAHAPGQIEINLEELCPDFYVGNFHKWVYTPRGCAFLWVHKDHQNWCTPLVTSYMYDKGFQLEYGQQGTRDDTPYFLIPDAIQFYKDMGGRERITKYTKELLDSACKMIAERLQTRLAEIPKSMEVPGMKIVLLPDCTYNERYSNTWEGSQNLQFDIMNKHRIHVTVNSIQGRLYMRLAANIYNEMADYEKLADLLVKLFKEGE</sequence>
<dbReference type="InterPro" id="IPR000192">
    <property type="entry name" value="Aminotrans_V_dom"/>
</dbReference>
<dbReference type="InterPro" id="IPR015424">
    <property type="entry name" value="PyrdxlP-dep_Trfase"/>
</dbReference>
<dbReference type="Proteomes" id="UP000005408">
    <property type="component" value="Unassembled WGS sequence"/>
</dbReference>
<accession>A0A8W8N592</accession>
<evidence type="ECO:0000313" key="3">
    <source>
        <dbReference type="EnsemblMetazoa" id="G3947.1:cds"/>
    </source>
</evidence>
<organism evidence="3 4">
    <name type="scientific">Magallana gigas</name>
    <name type="common">Pacific oyster</name>
    <name type="synonym">Crassostrea gigas</name>
    <dbReference type="NCBI Taxonomy" id="29159"/>
    <lineage>
        <taxon>Eukaryota</taxon>
        <taxon>Metazoa</taxon>
        <taxon>Spiralia</taxon>
        <taxon>Lophotrochozoa</taxon>
        <taxon>Mollusca</taxon>
        <taxon>Bivalvia</taxon>
        <taxon>Autobranchia</taxon>
        <taxon>Pteriomorphia</taxon>
        <taxon>Ostreida</taxon>
        <taxon>Ostreoidea</taxon>
        <taxon>Ostreidae</taxon>
        <taxon>Magallana</taxon>
    </lineage>
</organism>
<dbReference type="SUPFAM" id="SSF53383">
    <property type="entry name" value="PLP-dependent transferases"/>
    <property type="match status" value="1"/>
</dbReference>
<dbReference type="AlphaFoldDB" id="A0A8W8N592"/>
<dbReference type="PANTHER" id="PTHR43092">
    <property type="entry name" value="L-CYSTEINE DESULFHYDRASE"/>
    <property type="match status" value="1"/>
</dbReference>
<dbReference type="Gene3D" id="3.90.1150.10">
    <property type="entry name" value="Aspartate Aminotransferase, domain 1"/>
    <property type="match status" value="1"/>
</dbReference>
<evidence type="ECO:0000256" key="1">
    <source>
        <dbReference type="ARBA" id="ARBA00022898"/>
    </source>
</evidence>
<dbReference type="Gene3D" id="3.40.640.10">
    <property type="entry name" value="Type I PLP-dependent aspartate aminotransferase-like (Major domain)"/>
    <property type="match status" value="1"/>
</dbReference>
<dbReference type="PANTHER" id="PTHR43092:SF4">
    <property type="entry name" value="AMINOTRANSFERASE CLASS V DOMAIN-CONTAINING PROTEIN"/>
    <property type="match status" value="1"/>
</dbReference>
<dbReference type="Pfam" id="PF00266">
    <property type="entry name" value="Aminotran_5"/>
    <property type="match status" value="1"/>
</dbReference>
<feature type="domain" description="Aminotransferase class V" evidence="2">
    <location>
        <begin position="66"/>
        <end position="317"/>
    </location>
</feature>
<reference evidence="3" key="1">
    <citation type="submission" date="2022-08" db="UniProtKB">
        <authorList>
            <consortium name="EnsemblMetazoa"/>
        </authorList>
    </citation>
    <scope>IDENTIFICATION</scope>
    <source>
        <strain evidence="3">05x7-T-G4-1.051#20</strain>
    </source>
</reference>
<dbReference type="InterPro" id="IPR015421">
    <property type="entry name" value="PyrdxlP-dep_Trfase_major"/>
</dbReference>